<dbReference type="RefSeq" id="WP_197735746.1">
    <property type="nucleotide sequence ID" value="NZ_AP019700.1"/>
</dbReference>
<dbReference type="InterPro" id="IPR008995">
    <property type="entry name" value="Mo/tungstate-bd_C_term_dom"/>
</dbReference>
<keyword evidence="3 5" id="KW-0067">ATP-binding</keyword>
<dbReference type="GO" id="GO:0016887">
    <property type="term" value="F:ATP hydrolysis activity"/>
    <property type="evidence" value="ECO:0007669"/>
    <property type="project" value="InterPro"/>
</dbReference>
<dbReference type="GO" id="GO:0043190">
    <property type="term" value="C:ATP-binding cassette (ABC) transporter complex"/>
    <property type="evidence" value="ECO:0007669"/>
    <property type="project" value="InterPro"/>
</dbReference>
<dbReference type="Gene3D" id="3.40.50.300">
    <property type="entry name" value="P-loop containing nucleotide triphosphate hydrolases"/>
    <property type="match status" value="1"/>
</dbReference>
<proteinExistence type="predicted"/>
<accession>A0A3N1LH97</accession>
<keyword evidence="1" id="KW-0813">Transport</keyword>
<evidence type="ECO:0000256" key="3">
    <source>
        <dbReference type="ARBA" id="ARBA00022840"/>
    </source>
</evidence>
<evidence type="ECO:0000259" key="4">
    <source>
        <dbReference type="PROSITE" id="PS50893"/>
    </source>
</evidence>
<dbReference type="InterPro" id="IPR013611">
    <property type="entry name" value="Transp-assoc_OB_typ2"/>
</dbReference>
<dbReference type="InterPro" id="IPR027417">
    <property type="entry name" value="P-loop_NTPase"/>
</dbReference>
<dbReference type="InterPro" id="IPR003593">
    <property type="entry name" value="AAA+_ATPase"/>
</dbReference>
<dbReference type="InterPro" id="IPR017871">
    <property type="entry name" value="ABC_transporter-like_CS"/>
</dbReference>
<dbReference type="PANTHER" id="PTHR42781">
    <property type="entry name" value="SPERMIDINE/PUTRESCINE IMPORT ATP-BINDING PROTEIN POTA"/>
    <property type="match status" value="1"/>
</dbReference>
<evidence type="ECO:0000256" key="2">
    <source>
        <dbReference type="ARBA" id="ARBA00022741"/>
    </source>
</evidence>
<dbReference type="Proteomes" id="UP000278222">
    <property type="component" value="Unassembled WGS sequence"/>
</dbReference>
<dbReference type="Gene3D" id="2.40.50.100">
    <property type="match status" value="1"/>
</dbReference>
<dbReference type="AlphaFoldDB" id="A0A3N1LH97"/>
<evidence type="ECO:0000256" key="1">
    <source>
        <dbReference type="ARBA" id="ARBA00022448"/>
    </source>
</evidence>
<evidence type="ECO:0000313" key="5">
    <source>
        <dbReference type="EMBL" id="ROP90887.1"/>
    </source>
</evidence>
<gene>
    <name evidence="5" type="ORF">EDC65_2747</name>
</gene>
<dbReference type="EMBL" id="RJKX01000014">
    <property type="protein sequence ID" value="ROP90887.1"/>
    <property type="molecule type" value="Genomic_DNA"/>
</dbReference>
<dbReference type="GO" id="GO:0015697">
    <property type="term" value="P:quaternary ammonium group transport"/>
    <property type="evidence" value="ECO:0007669"/>
    <property type="project" value="UniProtKB-ARBA"/>
</dbReference>
<evidence type="ECO:0000313" key="6">
    <source>
        <dbReference type="Proteomes" id="UP000278222"/>
    </source>
</evidence>
<dbReference type="PANTHER" id="PTHR42781:SF4">
    <property type="entry name" value="SPERMIDINE_PUTRESCINE IMPORT ATP-BINDING PROTEIN POTA"/>
    <property type="match status" value="1"/>
</dbReference>
<dbReference type="InterPro" id="IPR050093">
    <property type="entry name" value="ABC_SmlMolc_Importer"/>
</dbReference>
<dbReference type="SUPFAM" id="SSF50331">
    <property type="entry name" value="MOP-like"/>
    <property type="match status" value="1"/>
</dbReference>
<dbReference type="Pfam" id="PF08402">
    <property type="entry name" value="TOBE_2"/>
    <property type="match status" value="1"/>
</dbReference>
<sequence length="356" mass="38040">MAATPAGLEAVSLVKRFGQTAAVDGIDIQVRPGEFFTVLGPSGCGKTTFLRLIAGILTPDGGRIAIGGADVSHAPIWSRRIGLVFQNYALFPHMTVAQNVAFGLAMRRVPRAEREPRVERALATVRLEGYGRRKPAELSGGQQQRVALARAIVVEPDLLLLDEPLSNLDARLREDMRSELADLQHRLGITTVLVTHDIHEAFSLSDRVAVMRAGRVEQVGAPTELYDRPANRFVAGFLGPVNEWTGRVERVEGAMAEVAIDGLRACRVPALPGWKPGDPATLVLRPERLSVGPPVEGGLEGRIDQVAHLGNLVNYRIARGGHALLAQTPPGRAGALPLGAAVGLAWDDADLAPVAP</sequence>
<dbReference type="InterPro" id="IPR003439">
    <property type="entry name" value="ABC_transporter-like_ATP-bd"/>
</dbReference>
<dbReference type="SMART" id="SM00382">
    <property type="entry name" value="AAA"/>
    <property type="match status" value="1"/>
</dbReference>
<reference evidence="5 6" key="1">
    <citation type="submission" date="2018-11" db="EMBL/GenBank/DDBJ databases">
        <title>Genomic Encyclopedia of Type Strains, Phase IV (KMG-IV): sequencing the most valuable type-strain genomes for metagenomic binning, comparative biology and taxonomic classification.</title>
        <authorList>
            <person name="Goeker M."/>
        </authorList>
    </citation>
    <scope>NUCLEOTIDE SEQUENCE [LARGE SCALE GENOMIC DNA]</scope>
    <source>
        <strain evidence="5 6">DSM 5900</strain>
    </source>
</reference>
<comment type="caution">
    <text evidence="5">The sequence shown here is derived from an EMBL/GenBank/DDBJ whole genome shotgun (WGS) entry which is preliminary data.</text>
</comment>
<dbReference type="PROSITE" id="PS00211">
    <property type="entry name" value="ABC_TRANSPORTER_1"/>
    <property type="match status" value="1"/>
</dbReference>
<feature type="domain" description="ABC transporter" evidence="4">
    <location>
        <begin position="8"/>
        <end position="238"/>
    </location>
</feature>
<dbReference type="GO" id="GO:0022857">
    <property type="term" value="F:transmembrane transporter activity"/>
    <property type="evidence" value="ECO:0007669"/>
    <property type="project" value="InterPro"/>
</dbReference>
<protein>
    <submittedName>
        <fullName evidence="5">Putative spermidine/putrescine transport system ATP-binding protein</fullName>
    </submittedName>
</protein>
<dbReference type="GO" id="GO:0005524">
    <property type="term" value="F:ATP binding"/>
    <property type="evidence" value="ECO:0007669"/>
    <property type="project" value="UniProtKB-KW"/>
</dbReference>
<organism evidence="5 6">
    <name type="scientific">Stella humosa</name>
    <dbReference type="NCBI Taxonomy" id="94"/>
    <lineage>
        <taxon>Bacteria</taxon>
        <taxon>Pseudomonadati</taxon>
        <taxon>Pseudomonadota</taxon>
        <taxon>Alphaproteobacteria</taxon>
        <taxon>Rhodospirillales</taxon>
        <taxon>Stellaceae</taxon>
        <taxon>Stella</taxon>
    </lineage>
</organism>
<name>A0A3N1LH97_9PROT</name>
<keyword evidence="6" id="KW-1185">Reference proteome</keyword>
<dbReference type="PROSITE" id="PS50893">
    <property type="entry name" value="ABC_TRANSPORTER_2"/>
    <property type="match status" value="1"/>
</dbReference>
<dbReference type="FunFam" id="3.40.50.300:FF:000425">
    <property type="entry name" value="Probable ABC transporter, ATP-binding subunit"/>
    <property type="match status" value="1"/>
</dbReference>
<dbReference type="Pfam" id="PF00005">
    <property type="entry name" value="ABC_tran"/>
    <property type="match status" value="1"/>
</dbReference>
<dbReference type="SUPFAM" id="SSF52540">
    <property type="entry name" value="P-loop containing nucleoside triphosphate hydrolases"/>
    <property type="match status" value="1"/>
</dbReference>
<keyword evidence="2" id="KW-0547">Nucleotide-binding</keyword>